<dbReference type="InterPro" id="IPR007410">
    <property type="entry name" value="LpqE-like"/>
</dbReference>
<evidence type="ECO:0008006" key="3">
    <source>
        <dbReference type="Google" id="ProtNLM"/>
    </source>
</evidence>
<dbReference type="EMBL" id="PVTM01000006">
    <property type="protein sequence ID" value="PRY71765.1"/>
    <property type="molecule type" value="Genomic_DNA"/>
</dbReference>
<evidence type="ECO:0000313" key="2">
    <source>
        <dbReference type="Proteomes" id="UP000239896"/>
    </source>
</evidence>
<dbReference type="SUPFAM" id="SSF110087">
    <property type="entry name" value="DR1885-like metal-binding protein"/>
    <property type="match status" value="1"/>
</dbReference>
<dbReference type="InterPro" id="IPR058248">
    <property type="entry name" value="Lxx211020-like"/>
</dbReference>
<dbReference type="InterPro" id="IPR036182">
    <property type="entry name" value="PCuAC_sf"/>
</dbReference>
<evidence type="ECO:0000313" key="1">
    <source>
        <dbReference type="EMBL" id="PRY71765.1"/>
    </source>
</evidence>
<dbReference type="Gene3D" id="2.60.40.1890">
    <property type="entry name" value="PCu(A)C copper chaperone"/>
    <property type="match status" value="1"/>
</dbReference>
<reference evidence="1 2" key="1">
    <citation type="submission" date="2018-03" db="EMBL/GenBank/DDBJ databases">
        <title>Comparative analysis of microorganisms from saline springs in Andes Mountain Range, Colombia.</title>
        <authorList>
            <person name="Rubin E."/>
        </authorList>
    </citation>
    <scope>NUCLEOTIDE SEQUENCE [LARGE SCALE GENOMIC DNA]</scope>
    <source>
        <strain evidence="1 2">USBA 854</strain>
    </source>
</reference>
<organism evidence="1 2">
    <name type="scientific">Halomonas ventosae</name>
    <dbReference type="NCBI Taxonomy" id="229007"/>
    <lineage>
        <taxon>Bacteria</taxon>
        <taxon>Pseudomonadati</taxon>
        <taxon>Pseudomonadota</taxon>
        <taxon>Gammaproteobacteria</taxon>
        <taxon>Oceanospirillales</taxon>
        <taxon>Halomonadaceae</taxon>
        <taxon>Halomonas</taxon>
    </lineage>
</organism>
<protein>
    <recommendedName>
        <fullName evidence="3">Copper(I)-binding protein</fullName>
    </recommendedName>
</protein>
<proteinExistence type="predicted"/>
<sequence>MLTIPLDKLPSVIRTVCGIALFLVAVPPVLAAQTLTTEEARIRLLPGDLPAAGYFTLHNTGDTDVILMGAQSPAFSNVEMHRSVDRDGVASMQPVEQIELAAGEQIAFAPQGYHLMLMQRARPLAIGEEVEITLLFEDARRLTVTFQTVSPASL</sequence>
<dbReference type="AlphaFoldDB" id="A0A2T0VN64"/>
<gene>
    <name evidence="1" type="ORF">BCL64_106144</name>
</gene>
<comment type="caution">
    <text evidence="1">The sequence shown here is derived from an EMBL/GenBank/DDBJ whole genome shotgun (WGS) entry which is preliminary data.</text>
</comment>
<dbReference type="Pfam" id="PF04314">
    <property type="entry name" value="PCuAC"/>
    <property type="match status" value="1"/>
</dbReference>
<dbReference type="RefSeq" id="WP_219904813.1">
    <property type="nucleotide sequence ID" value="NZ_PVTM01000006.1"/>
</dbReference>
<dbReference type="PANTHER" id="PTHR36302:SF1">
    <property type="entry name" value="COPPER CHAPERONE PCU(A)C"/>
    <property type="match status" value="1"/>
</dbReference>
<keyword evidence="2" id="KW-1185">Reference proteome</keyword>
<dbReference type="PANTHER" id="PTHR36302">
    <property type="entry name" value="BLR7088 PROTEIN"/>
    <property type="match status" value="1"/>
</dbReference>
<accession>A0A2T0VN64</accession>
<name>A0A2T0VN64_9GAMM</name>
<dbReference type="Proteomes" id="UP000239896">
    <property type="component" value="Unassembled WGS sequence"/>
</dbReference>